<dbReference type="Proteomes" id="UP000824540">
    <property type="component" value="Unassembled WGS sequence"/>
</dbReference>
<evidence type="ECO:0000256" key="1">
    <source>
        <dbReference type="SAM" id="Phobius"/>
    </source>
</evidence>
<dbReference type="AlphaFoldDB" id="A0A8T2NRW1"/>
<feature type="transmembrane region" description="Helical" evidence="1">
    <location>
        <begin position="54"/>
        <end position="72"/>
    </location>
</feature>
<accession>A0A8T2NRW1</accession>
<name>A0A8T2NRW1_9TELE</name>
<sequence>MHFHFRLYMHLAFGISFGIWNSFQITMHHETQNCGGLTQIQCRPFVGKRNTNKFSIISLIVLCCLFSLLCCLRSPDQQSQTTRQG</sequence>
<keyword evidence="1" id="KW-1133">Transmembrane helix</keyword>
<dbReference type="EMBL" id="JAFBMS010000023">
    <property type="protein sequence ID" value="KAG9343663.1"/>
    <property type="molecule type" value="Genomic_DNA"/>
</dbReference>
<keyword evidence="3" id="KW-1185">Reference proteome</keyword>
<gene>
    <name evidence="2" type="ORF">JZ751_013834</name>
</gene>
<reference evidence="2" key="1">
    <citation type="thesis" date="2021" institute="BYU ScholarsArchive" country="Provo, UT, USA">
        <title>Applications of and Algorithms for Genome Assembly and Genomic Analyses with an Emphasis on Marine Teleosts.</title>
        <authorList>
            <person name="Pickett B.D."/>
        </authorList>
    </citation>
    <scope>NUCLEOTIDE SEQUENCE</scope>
    <source>
        <strain evidence="2">HI-2016</strain>
    </source>
</reference>
<proteinExistence type="predicted"/>
<evidence type="ECO:0000313" key="2">
    <source>
        <dbReference type="EMBL" id="KAG9343663.1"/>
    </source>
</evidence>
<organism evidence="2 3">
    <name type="scientific">Albula glossodonta</name>
    <name type="common">roundjaw bonefish</name>
    <dbReference type="NCBI Taxonomy" id="121402"/>
    <lineage>
        <taxon>Eukaryota</taxon>
        <taxon>Metazoa</taxon>
        <taxon>Chordata</taxon>
        <taxon>Craniata</taxon>
        <taxon>Vertebrata</taxon>
        <taxon>Euteleostomi</taxon>
        <taxon>Actinopterygii</taxon>
        <taxon>Neopterygii</taxon>
        <taxon>Teleostei</taxon>
        <taxon>Albuliformes</taxon>
        <taxon>Albulidae</taxon>
        <taxon>Albula</taxon>
    </lineage>
</organism>
<keyword evidence="1" id="KW-0812">Transmembrane</keyword>
<evidence type="ECO:0000313" key="3">
    <source>
        <dbReference type="Proteomes" id="UP000824540"/>
    </source>
</evidence>
<keyword evidence="1" id="KW-0472">Membrane</keyword>
<comment type="caution">
    <text evidence="2">The sequence shown here is derived from an EMBL/GenBank/DDBJ whole genome shotgun (WGS) entry which is preliminary data.</text>
</comment>
<feature type="transmembrane region" description="Helical" evidence="1">
    <location>
        <begin position="7"/>
        <end position="23"/>
    </location>
</feature>
<protein>
    <submittedName>
        <fullName evidence="2">Uncharacterized protein</fullName>
    </submittedName>
</protein>